<gene>
    <name evidence="13" type="ORF">DVH24_022762</name>
</gene>
<keyword evidence="5" id="KW-0812">Transmembrane</keyword>
<dbReference type="STRING" id="3750.A0A498KLK5"/>
<dbReference type="SMART" id="SM00369">
    <property type="entry name" value="LRR_TYP"/>
    <property type="match status" value="5"/>
</dbReference>
<keyword evidence="14" id="KW-1185">Reference proteome</keyword>
<evidence type="ECO:0000256" key="9">
    <source>
        <dbReference type="ARBA" id="ARBA00023136"/>
    </source>
</evidence>
<dbReference type="EMBL" id="RDQH01000327">
    <property type="protein sequence ID" value="RXI08618.1"/>
    <property type="molecule type" value="Genomic_DNA"/>
</dbReference>
<keyword evidence="7" id="KW-0677">Repeat</keyword>
<evidence type="ECO:0000259" key="12">
    <source>
        <dbReference type="Pfam" id="PF08263"/>
    </source>
</evidence>
<evidence type="ECO:0000256" key="3">
    <source>
        <dbReference type="ARBA" id="ARBA00022475"/>
    </source>
</evidence>
<dbReference type="Pfam" id="PF08263">
    <property type="entry name" value="LRRNT_2"/>
    <property type="match status" value="1"/>
</dbReference>
<evidence type="ECO:0000313" key="13">
    <source>
        <dbReference type="EMBL" id="RXI08618.1"/>
    </source>
</evidence>
<keyword evidence="11" id="KW-0325">Glycoprotein</keyword>
<keyword evidence="10" id="KW-0675">Receptor</keyword>
<name>A0A498KLK5_MALDO</name>
<evidence type="ECO:0000256" key="7">
    <source>
        <dbReference type="ARBA" id="ARBA00022737"/>
    </source>
</evidence>
<dbReference type="PANTHER" id="PTHR48063:SF98">
    <property type="entry name" value="LRR RECEPTOR-LIKE SERINE_THREONINE-PROTEIN KINASE FLS2"/>
    <property type="match status" value="1"/>
</dbReference>
<dbReference type="GO" id="GO:0005886">
    <property type="term" value="C:plasma membrane"/>
    <property type="evidence" value="ECO:0007669"/>
    <property type="project" value="UniProtKB-SubCell"/>
</dbReference>
<dbReference type="InterPro" id="IPR046956">
    <property type="entry name" value="RLP23-like"/>
</dbReference>
<dbReference type="Gene3D" id="3.80.10.10">
    <property type="entry name" value="Ribonuclease Inhibitor"/>
    <property type="match status" value="2"/>
</dbReference>
<evidence type="ECO:0000256" key="4">
    <source>
        <dbReference type="ARBA" id="ARBA00022614"/>
    </source>
</evidence>
<keyword evidence="4" id="KW-0433">Leucine-rich repeat</keyword>
<evidence type="ECO:0000256" key="1">
    <source>
        <dbReference type="ARBA" id="ARBA00004251"/>
    </source>
</evidence>
<accession>A0A498KLK5</accession>
<evidence type="ECO:0000256" key="2">
    <source>
        <dbReference type="ARBA" id="ARBA00009592"/>
    </source>
</evidence>
<reference evidence="13 14" key="1">
    <citation type="submission" date="2018-10" db="EMBL/GenBank/DDBJ databases">
        <title>A high-quality apple genome assembly.</title>
        <authorList>
            <person name="Hu J."/>
        </authorList>
    </citation>
    <scope>NUCLEOTIDE SEQUENCE [LARGE SCALE GENOMIC DNA]</scope>
    <source>
        <strain evidence="14">cv. HFTH1</strain>
        <tissue evidence="13">Young leaf</tissue>
    </source>
</reference>
<dbReference type="Proteomes" id="UP000290289">
    <property type="component" value="Chromosome 1"/>
</dbReference>
<keyword evidence="3" id="KW-1003">Cell membrane</keyword>
<comment type="caution">
    <text evidence="13">The sequence shown here is derived from an EMBL/GenBank/DDBJ whole genome shotgun (WGS) entry which is preliminary data.</text>
</comment>
<dbReference type="PRINTS" id="PR00019">
    <property type="entry name" value="LEURICHRPT"/>
</dbReference>
<evidence type="ECO:0000313" key="14">
    <source>
        <dbReference type="Proteomes" id="UP000290289"/>
    </source>
</evidence>
<keyword evidence="6" id="KW-0732">Signal</keyword>
<dbReference type="Pfam" id="PF00560">
    <property type="entry name" value="LRR_1"/>
    <property type="match status" value="1"/>
</dbReference>
<proteinExistence type="inferred from homology"/>
<dbReference type="InterPro" id="IPR013210">
    <property type="entry name" value="LRR_N_plant-typ"/>
</dbReference>
<evidence type="ECO:0000256" key="10">
    <source>
        <dbReference type="ARBA" id="ARBA00023170"/>
    </source>
</evidence>
<keyword evidence="9" id="KW-0472">Membrane</keyword>
<evidence type="ECO:0000256" key="6">
    <source>
        <dbReference type="ARBA" id="ARBA00022729"/>
    </source>
</evidence>
<keyword evidence="8" id="KW-1133">Transmembrane helix</keyword>
<protein>
    <recommendedName>
        <fullName evidence="12">Leucine-rich repeat-containing N-terminal plant-type domain-containing protein</fullName>
    </recommendedName>
</protein>
<organism evidence="13 14">
    <name type="scientific">Malus domestica</name>
    <name type="common">Apple</name>
    <name type="synonym">Pyrus malus</name>
    <dbReference type="NCBI Taxonomy" id="3750"/>
    <lineage>
        <taxon>Eukaryota</taxon>
        <taxon>Viridiplantae</taxon>
        <taxon>Streptophyta</taxon>
        <taxon>Embryophyta</taxon>
        <taxon>Tracheophyta</taxon>
        <taxon>Spermatophyta</taxon>
        <taxon>Magnoliopsida</taxon>
        <taxon>eudicotyledons</taxon>
        <taxon>Gunneridae</taxon>
        <taxon>Pentapetalae</taxon>
        <taxon>rosids</taxon>
        <taxon>fabids</taxon>
        <taxon>Rosales</taxon>
        <taxon>Rosaceae</taxon>
        <taxon>Amygdaloideae</taxon>
        <taxon>Maleae</taxon>
        <taxon>Malus</taxon>
    </lineage>
</organism>
<evidence type="ECO:0000256" key="8">
    <source>
        <dbReference type="ARBA" id="ARBA00022989"/>
    </source>
</evidence>
<dbReference type="Pfam" id="PF13855">
    <property type="entry name" value="LRR_8"/>
    <property type="match status" value="2"/>
</dbReference>
<dbReference type="InterPro" id="IPR032675">
    <property type="entry name" value="LRR_dom_sf"/>
</dbReference>
<sequence length="596" mass="66757">MGFGVFLLEKPKTFSTMMIMEFRIMIHPEQQGRICCLCQQGDKVRYSFRHVFIVAGHFPRTFNCCCIVEYIKNDPGYICTGELSMRVLLVYLAWMCSSVGLFKKKGTTRIVDYTNLEDMKCAVGQGHGEKSTLEMVRCTNMEKARQGKAGILLWMRRPITSESGLGSGSVYIYIGLSNGNPAWPPLCKESERRALLMFKQDLNDPANRLSSWVAEEDSDCCSWTGVVCDHMTGHIHELHLNNPDTYFDFQSSFGGKINPSLLSLKHLNFLDLSYNNFNGTQIPSFFGSMTSLTHLNLAYSLFDGVIPHTLGNLSSLRYLNLHSYGLYGSNLKVENLQWISGLSLLKHLHLSYVNLSKASDWLQVTNMLPSLVELHMSFCHLHQIPPLPTPNFTSLVVLDLSGNSFNSLMLRWVFSLKNLVSILLGDCGFQGPIPSISQNITSLKVIDLAFNSISLDPIPKWLFNQKDLALDLEGNDLTGLPSSIQNMTGLIALYLGSNEFNSTILEWLYSLNNLESLDLSHNALRGEISSSIGNLKSLRHFDLSSNSISGRIPMSLGNISSLEQLDISVNQFNGTFTEVIELADPWFQFRCASLLD</sequence>
<dbReference type="SUPFAM" id="SSF52047">
    <property type="entry name" value="RNI-like"/>
    <property type="match status" value="1"/>
</dbReference>
<dbReference type="InterPro" id="IPR003591">
    <property type="entry name" value="Leu-rich_rpt_typical-subtyp"/>
</dbReference>
<comment type="similarity">
    <text evidence="2">Belongs to the RLP family.</text>
</comment>
<feature type="domain" description="Leucine-rich repeat-containing N-terminal plant-type" evidence="12">
    <location>
        <begin position="190"/>
        <end position="229"/>
    </location>
</feature>
<dbReference type="PANTHER" id="PTHR48063">
    <property type="entry name" value="LRR RECEPTOR-LIKE KINASE"/>
    <property type="match status" value="1"/>
</dbReference>
<evidence type="ECO:0000256" key="11">
    <source>
        <dbReference type="ARBA" id="ARBA00023180"/>
    </source>
</evidence>
<dbReference type="InterPro" id="IPR001611">
    <property type="entry name" value="Leu-rich_rpt"/>
</dbReference>
<evidence type="ECO:0000256" key="5">
    <source>
        <dbReference type="ARBA" id="ARBA00022692"/>
    </source>
</evidence>
<dbReference type="AlphaFoldDB" id="A0A498KLK5"/>
<comment type="subcellular location">
    <subcellularLocation>
        <location evidence="1">Cell membrane</location>
        <topology evidence="1">Single-pass type I membrane protein</topology>
    </subcellularLocation>
</comment>
<dbReference type="FunFam" id="3.80.10.10:FF:000041">
    <property type="entry name" value="LRR receptor-like serine/threonine-protein kinase ERECTA"/>
    <property type="match status" value="1"/>
</dbReference>